<evidence type="ECO:0000256" key="1">
    <source>
        <dbReference type="ARBA" id="ARBA00022737"/>
    </source>
</evidence>
<evidence type="ECO:0000313" key="5">
    <source>
        <dbReference type="EMBL" id="TMU50842.1"/>
    </source>
</evidence>
<feature type="repeat" description="ANK" evidence="3">
    <location>
        <begin position="71"/>
        <end position="103"/>
    </location>
</feature>
<keyword evidence="1" id="KW-0677">Repeat</keyword>
<protein>
    <submittedName>
        <fullName evidence="5">Ankyrin repeat domain-containing protein</fullName>
    </submittedName>
</protein>
<evidence type="ECO:0000256" key="3">
    <source>
        <dbReference type="PROSITE-ProRule" id="PRU00023"/>
    </source>
</evidence>
<feature type="chain" id="PRO_5046839408" evidence="4">
    <location>
        <begin position="22"/>
        <end position="130"/>
    </location>
</feature>
<comment type="caution">
    <text evidence="5">The sequence shown here is derived from an EMBL/GenBank/DDBJ whole genome shotgun (WGS) entry which is preliminary data.</text>
</comment>
<dbReference type="Gene3D" id="1.25.40.20">
    <property type="entry name" value="Ankyrin repeat-containing domain"/>
    <property type="match status" value="1"/>
</dbReference>
<keyword evidence="4" id="KW-0732">Signal</keyword>
<dbReference type="EMBL" id="VCNI01000003">
    <property type="protein sequence ID" value="TMU50842.1"/>
    <property type="molecule type" value="Genomic_DNA"/>
</dbReference>
<gene>
    <name evidence="5" type="ORF">FGG15_16570</name>
</gene>
<accession>A0ABY2WHG9</accession>
<dbReference type="Pfam" id="PF12796">
    <property type="entry name" value="Ank_2"/>
    <property type="match status" value="1"/>
</dbReference>
<keyword evidence="2 3" id="KW-0040">ANK repeat</keyword>
<name>A0ABY2WHG9_9FLAO</name>
<dbReference type="Proteomes" id="UP000751614">
    <property type="component" value="Unassembled WGS sequence"/>
</dbReference>
<dbReference type="InterPro" id="IPR036770">
    <property type="entry name" value="Ankyrin_rpt-contain_sf"/>
</dbReference>
<proteinExistence type="predicted"/>
<dbReference type="InterPro" id="IPR002110">
    <property type="entry name" value="Ankyrin_rpt"/>
</dbReference>
<dbReference type="SMART" id="SM00248">
    <property type="entry name" value="ANK"/>
    <property type="match status" value="2"/>
</dbReference>
<feature type="signal peptide" evidence="4">
    <location>
        <begin position="1"/>
        <end position="21"/>
    </location>
</feature>
<evidence type="ECO:0000313" key="6">
    <source>
        <dbReference type="Proteomes" id="UP000751614"/>
    </source>
</evidence>
<sequence length="130" mass="14002">MKKAILSAAAACMVMVAGVSANENSAMVEDHLNSTVITAEINSFCKAIVKGDVETVKKLIELGEDVNQKSLGMAPIHFAARYNQTEILEVLIANGANVRKKCDKGYTAKKYAELSNAIEALEVLKDAMKK</sequence>
<keyword evidence="6" id="KW-1185">Reference proteome</keyword>
<reference evidence="5 6" key="1">
    <citation type="submission" date="2019-05" db="EMBL/GenBank/DDBJ databases">
        <title>Flagellimonas sp. AsT0115, sp. nov., isolated from a marine red algae, Asparagopsis taxiformis.</title>
        <authorList>
            <person name="Kim J."/>
            <person name="Jeong S.E."/>
            <person name="Jeon C.O."/>
        </authorList>
    </citation>
    <scope>NUCLEOTIDE SEQUENCE [LARGE SCALE GENOMIC DNA]</scope>
    <source>
        <strain evidence="5 6">AsT0115</strain>
    </source>
</reference>
<evidence type="ECO:0000256" key="2">
    <source>
        <dbReference type="ARBA" id="ARBA00023043"/>
    </source>
</evidence>
<dbReference type="PROSITE" id="PS50297">
    <property type="entry name" value="ANK_REP_REGION"/>
    <property type="match status" value="1"/>
</dbReference>
<dbReference type="RefSeq" id="WP_138838403.1">
    <property type="nucleotide sequence ID" value="NZ_VCNI01000003.1"/>
</dbReference>
<dbReference type="SUPFAM" id="SSF48403">
    <property type="entry name" value="Ankyrin repeat"/>
    <property type="match status" value="1"/>
</dbReference>
<evidence type="ECO:0000256" key="4">
    <source>
        <dbReference type="SAM" id="SignalP"/>
    </source>
</evidence>
<dbReference type="PROSITE" id="PS50088">
    <property type="entry name" value="ANK_REPEAT"/>
    <property type="match status" value="1"/>
</dbReference>
<organism evidence="5 6">
    <name type="scientific">Flagellimonas algicola</name>
    <dbReference type="NCBI Taxonomy" id="2583815"/>
    <lineage>
        <taxon>Bacteria</taxon>
        <taxon>Pseudomonadati</taxon>
        <taxon>Bacteroidota</taxon>
        <taxon>Flavobacteriia</taxon>
        <taxon>Flavobacteriales</taxon>
        <taxon>Flavobacteriaceae</taxon>
        <taxon>Flagellimonas</taxon>
    </lineage>
</organism>
<dbReference type="PANTHER" id="PTHR24171">
    <property type="entry name" value="ANKYRIN REPEAT DOMAIN-CONTAINING PROTEIN 39-RELATED"/>
    <property type="match status" value="1"/>
</dbReference>